<dbReference type="Pfam" id="PF08463">
    <property type="entry name" value="EcoEI_R_C"/>
    <property type="match status" value="1"/>
</dbReference>
<dbReference type="GO" id="GO:0003677">
    <property type="term" value="F:DNA binding"/>
    <property type="evidence" value="ECO:0007669"/>
    <property type="project" value="InterPro"/>
</dbReference>
<dbReference type="GO" id="GO:0006304">
    <property type="term" value="P:DNA modification"/>
    <property type="evidence" value="ECO:0007669"/>
    <property type="project" value="InterPro"/>
</dbReference>
<evidence type="ECO:0000313" key="3">
    <source>
        <dbReference type="EMBL" id="TKS96091.1"/>
    </source>
</evidence>
<dbReference type="EMBL" id="SZNQ01000003">
    <property type="protein sequence ID" value="TKS96091.1"/>
    <property type="molecule type" value="Genomic_DNA"/>
</dbReference>
<dbReference type="Proteomes" id="UP000305929">
    <property type="component" value="Unassembled WGS sequence"/>
</dbReference>
<feature type="domain" description="EcoEI R protein C-terminal" evidence="2">
    <location>
        <begin position="281"/>
        <end position="457"/>
    </location>
</feature>
<gene>
    <name evidence="3" type="ORF">E4U91_35475</name>
</gene>
<dbReference type="InterPro" id="IPR050742">
    <property type="entry name" value="Helicase_Restrict-Modif_Enz"/>
</dbReference>
<evidence type="ECO:0000256" key="1">
    <source>
        <dbReference type="SAM" id="MobiDB-lite"/>
    </source>
</evidence>
<dbReference type="Gene3D" id="3.40.50.300">
    <property type="entry name" value="P-loop containing nucleotide triphosphate hydrolases"/>
    <property type="match status" value="1"/>
</dbReference>
<reference evidence="3 4" key="1">
    <citation type="submission" date="2019-04" db="EMBL/GenBank/DDBJ databases">
        <title>Streptomyces lasaliensis sp. nov., an Actinomycete isolated from soil which produces the polyether antibiotic lasalocid.</title>
        <authorList>
            <person name="Erwin G."/>
            <person name="Haber C."/>
        </authorList>
    </citation>
    <scope>NUCLEOTIDE SEQUENCE [LARGE SCALE GENOMIC DNA]</scope>
    <source>
        <strain evidence="3 4">X-537</strain>
    </source>
</reference>
<comment type="caution">
    <text evidence="3">The sequence shown here is derived from an EMBL/GenBank/DDBJ whole genome shotgun (WGS) entry which is preliminary data.</text>
</comment>
<dbReference type="InterPro" id="IPR013670">
    <property type="entry name" value="EcoEI_R_C_dom"/>
</dbReference>
<dbReference type="AlphaFoldDB" id="A0A4U5W5B6"/>
<protein>
    <recommendedName>
        <fullName evidence="2">EcoEI R protein C-terminal domain-containing protein</fullName>
    </recommendedName>
</protein>
<dbReference type="PANTHER" id="PTHR47396">
    <property type="entry name" value="TYPE I RESTRICTION ENZYME ECOKI R PROTEIN"/>
    <property type="match status" value="1"/>
</dbReference>
<name>A0A4U5W5B6_STRLS</name>
<sequence>MACAVRLLRRPGARPDGHPDGPGAGSLPGQSGQLLHLRASRRRRPSCGRHHLPYWRPPHAIGAGGRHSAGGVRPRRGGTPRTPSLRGEWQGASRRADGVQGGAAVDVPRAGEARFRGRGAAQDRRLRGQRPACGRGSRRGARGLRAGAWLLPEGDTQRRITVPAASQFRNTVELRIIVVVDLLTGTDIAPVECLLFLRDVKSSYHFFQMLAVGTRPIASAELRAVTPGASAKTQCVVVDPVDVARHHASQPSTTRKQRRGTDADEAPAPTAAATVDDAEVMERWRSFLRAGNDPTQELIIGTGGLAEGDVRRLRSWVESLAQPPHSLTAERIWSVYERAGVTVSDPRRPRTPKGPVDLLALVRYEAGSEPRPRPYRDQVFDRLDAWIDHQERQGRSFDSDQVWWMEHIADGMAADGHFAAASLDAVPFTLRGGTSGFLRAFREQGAVRLLDELRSVLA</sequence>
<dbReference type="OrthoDB" id="9776021at2"/>
<dbReference type="PANTHER" id="PTHR47396:SF1">
    <property type="entry name" value="ATP-DEPENDENT HELICASE IRC3-RELATED"/>
    <property type="match status" value="1"/>
</dbReference>
<accession>A0A4U5W5B6</accession>
<feature type="region of interest" description="Disordered" evidence="1">
    <location>
        <begin position="1"/>
        <end position="140"/>
    </location>
</feature>
<feature type="region of interest" description="Disordered" evidence="1">
    <location>
        <begin position="246"/>
        <end position="274"/>
    </location>
</feature>
<evidence type="ECO:0000259" key="2">
    <source>
        <dbReference type="Pfam" id="PF08463"/>
    </source>
</evidence>
<feature type="compositionally biased region" description="Basic and acidic residues" evidence="1">
    <location>
        <begin position="109"/>
        <end position="126"/>
    </location>
</feature>
<keyword evidence="4" id="KW-1185">Reference proteome</keyword>
<dbReference type="GO" id="GO:0005829">
    <property type="term" value="C:cytosol"/>
    <property type="evidence" value="ECO:0007669"/>
    <property type="project" value="TreeGrafter"/>
</dbReference>
<proteinExistence type="predicted"/>
<dbReference type="InterPro" id="IPR027417">
    <property type="entry name" value="P-loop_NTPase"/>
</dbReference>
<dbReference type="GO" id="GO:0003824">
    <property type="term" value="F:catalytic activity"/>
    <property type="evidence" value="ECO:0007669"/>
    <property type="project" value="InterPro"/>
</dbReference>
<feature type="compositionally biased region" description="Basic residues" evidence="1">
    <location>
        <begin position="38"/>
        <end position="53"/>
    </location>
</feature>
<evidence type="ECO:0000313" key="4">
    <source>
        <dbReference type="Proteomes" id="UP000305929"/>
    </source>
</evidence>
<organism evidence="3 4">
    <name type="scientific">Streptomyces lasalocidi</name>
    <name type="common">Streptomyces lasaliensis</name>
    <dbReference type="NCBI Taxonomy" id="324833"/>
    <lineage>
        <taxon>Bacteria</taxon>
        <taxon>Bacillati</taxon>
        <taxon>Actinomycetota</taxon>
        <taxon>Actinomycetes</taxon>
        <taxon>Kitasatosporales</taxon>
        <taxon>Streptomycetaceae</taxon>
        <taxon>Streptomyces</taxon>
    </lineage>
</organism>